<dbReference type="InterPro" id="IPR014017">
    <property type="entry name" value="DNA_helicase_UvrD-like_C"/>
</dbReference>
<evidence type="ECO:0000256" key="10">
    <source>
        <dbReference type="ARBA" id="ARBA00023235"/>
    </source>
</evidence>
<evidence type="ECO:0000256" key="6">
    <source>
        <dbReference type="ARBA" id="ARBA00022839"/>
    </source>
</evidence>
<dbReference type="InterPro" id="IPR011604">
    <property type="entry name" value="PDDEXK-like_dom_sf"/>
</dbReference>
<keyword evidence="4 14" id="KW-0378">Hydrolase</keyword>
<comment type="catalytic activity">
    <reaction evidence="13">
        <text>ATP + H2O = ADP + phosphate + H(+)</text>
        <dbReference type="Rhea" id="RHEA:13065"/>
        <dbReference type="ChEBI" id="CHEBI:15377"/>
        <dbReference type="ChEBI" id="CHEBI:15378"/>
        <dbReference type="ChEBI" id="CHEBI:30616"/>
        <dbReference type="ChEBI" id="CHEBI:43474"/>
        <dbReference type="ChEBI" id="CHEBI:456216"/>
        <dbReference type="EC" id="5.6.2.4"/>
    </reaction>
</comment>
<keyword evidence="2 14" id="KW-0547">Nucleotide-binding</keyword>
<dbReference type="Gene3D" id="3.40.50.300">
    <property type="entry name" value="P-loop containing nucleotide triphosphate hydrolases"/>
    <property type="match status" value="3"/>
</dbReference>
<proteinExistence type="predicted"/>
<dbReference type="GO" id="GO:0008854">
    <property type="term" value="F:exodeoxyribonuclease V activity"/>
    <property type="evidence" value="ECO:0007669"/>
    <property type="project" value="UniProtKB-EC"/>
</dbReference>
<comment type="caution">
    <text evidence="17">The sequence shown here is derived from an EMBL/GenBank/DDBJ whole genome shotgun (WGS) entry which is preliminary data.</text>
</comment>
<dbReference type="Pfam" id="PF12705">
    <property type="entry name" value="PDDEXK_1"/>
    <property type="match status" value="1"/>
</dbReference>
<keyword evidence="9" id="KW-0234">DNA repair</keyword>
<evidence type="ECO:0000256" key="12">
    <source>
        <dbReference type="ARBA" id="ARBA00034808"/>
    </source>
</evidence>
<evidence type="ECO:0000259" key="16">
    <source>
        <dbReference type="PROSITE" id="PS51217"/>
    </source>
</evidence>
<dbReference type="InterPro" id="IPR038726">
    <property type="entry name" value="PDDEXK_AddAB-type"/>
</dbReference>
<dbReference type="RefSeq" id="WP_377066099.1">
    <property type="nucleotide sequence ID" value="NZ_JBHSJJ010000010.1"/>
</dbReference>
<evidence type="ECO:0000256" key="8">
    <source>
        <dbReference type="ARBA" id="ARBA00023125"/>
    </source>
</evidence>
<keyword evidence="7 14" id="KW-0067">ATP-binding</keyword>
<dbReference type="InterPro" id="IPR014016">
    <property type="entry name" value="UvrD-like_ATP-bd"/>
</dbReference>
<dbReference type="PROSITE" id="PS51217">
    <property type="entry name" value="UVRD_HELICASE_CTER"/>
    <property type="match status" value="1"/>
</dbReference>
<evidence type="ECO:0000256" key="7">
    <source>
        <dbReference type="ARBA" id="ARBA00022840"/>
    </source>
</evidence>
<dbReference type="Pfam" id="PF00580">
    <property type="entry name" value="UvrD-helicase"/>
    <property type="match status" value="1"/>
</dbReference>
<keyword evidence="1" id="KW-0540">Nuclease</keyword>
<keyword evidence="5 14" id="KW-0347">Helicase</keyword>
<keyword evidence="18" id="KW-1185">Reference proteome</keyword>
<dbReference type="SUPFAM" id="SSF52540">
    <property type="entry name" value="P-loop containing nucleoside triphosphate hydrolases"/>
    <property type="match status" value="1"/>
</dbReference>
<evidence type="ECO:0000256" key="1">
    <source>
        <dbReference type="ARBA" id="ARBA00022722"/>
    </source>
</evidence>
<keyword evidence="10" id="KW-0413">Isomerase</keyword>
<dbReference type="PROSITE" id="PS51198">
    <property type="entry name" value="UVRD_HELICASE_ATP_BIND"/>
    <property type="match status" value="1"/>
</dbReference>
<name>A0ABV9T4D4_9BACT</name>
<accession>A0ABV9T4D4</accession>
<reference evidence="18" key="1">
    <citation type="journal article" date="2019" name="Int. J. Syst. Evol. Microbiol.">
        <title>The Global Catalogue of Microorganisms (GCM) 10K type strain sequencing project: providing services to taxonomists for standard genome sequencing and annotation.</title>
        <authorList>
            <consortium name="The Broad Institute Genomics Platform"/>
            <consortium name="The Broad Institute Genome Sequencing Center for Infectious Disease"/>
            <person name="Wu L."/>
            <person name="Ma J."/>
        </authorList>
    </citation>
    <scope>NUCLEOTIDE SEQUENCE [LARGE SCALE GENOMIC DNA]</scope>
    <source>
        <strain evidence="18">CGMCC 4.7466</strain>
    </source>
</reference>
<evidence type="ECO:0000256" key="13">
    <source>
        <dbReference type="ARBA" id="ARBA00048988"/>
    </source>
</evidence>
<sequence length="1076" mass="123770">MFHTPFVIYKSSAGSGKTYTLTTEYLKLALENPAAFRHILAVTFTNKATREMKERILKEMVRLTASVDGREQMDSVLLKHLGGEPADLSSRAQKTLSALLHDYSAFSISTIDSFFQRVIRAFAKEIDLQAKFDIELDQNSVMDRLVDRLLLRVIDDSYLHKWLVDFASQQIQDGKSWDVRRNIKALGNQLFQENFKRYQSEIKTLLKDPENIKILHQHIHIQRQAILKQTAALREQANIIREKHGLVWEDFRGGKGSFACKFDKLGDPKNPLPSLTPNQKKMPWDSTLWYAKSSKKVAAIEAAFSEGLGGILGQFEPLTVLWNTLTALRNNFYVFGIFRYLLEELSDLKEEENILLISDANDFLREITAENDAPFIYEKVGTRFRHYLLDEFQDTSGFQWASFRPLLLNALSQGNRNLLVGDVKQSIYRWRGGEMRLLMEKVEEETSHFGVEVKRLDTNFRSLPNIIEFNNTLFDVLPGLMESVLSVDYQIEDTELIAKAYADVKQALSPLKEKSSFKGRVRLEFLKESEDEEDDGLGFKDRALLKLPGMVREMQDRGYRLKDLAFLVRNNSEGAEIADALMAYRQQHPDDGYRYDVLSDEAMYLNRAAVVRCLLAALQVLNDREDQVASKSLWIQWSRVHNREFGHDLFKQEGVPETIQAYHNAFESMKHVLLQLPLLDLVESVTAVLGLEKIERERAYLSGFKEAVYDFMKNNRTDLSSFLNWWKQNGEKRTVKIPDDHDAIRILTIHKSKGLQFKVVLAPFLDWKIFDTSKDNILWAPYYLEKPGLQAIFPISLRKDLNDSAFKSIYLEEALLAHLDTLNLLYVAFTRAEEVFFGISPFRDRNNKNNTGLGTVAAVLLEALENASASDNGSFLSEHYDMENHLFELGEWAGAPEADVHENIEVPLRWDHRQWQQVLKVKHVVGDMEAKDRYNRRSRGILIHAVIEKAKTKAQILSQMAALYFDGAIDGEEKKELEGYFYTLAAIPTFSSWFDDKAEVLTEQGIMLPGGERKRPDRIVFFDDRVEVVDFKTGEEGKDHIHQVKEYMVLVKEITQLPIKGFICYIEKNSIIEVAP</sequence>
<dbReference type="EMBL" id="JBHSJJ010000010">
    <property type="protein sequence ID" value="MFC4873341.1"/>
    <property type="molecule type" value="Genomic_DNA"/>
</dbReference>
<keyword evidence="6" id="KW-0269">Exonuclease</keyword>
<organism evidence="17 18">
    <name type="scientific">Negadavirga shengliensis</name>
    <dbReference type="NCBI Taxonomy" id="1389218"/>
    <lineage>
        <taxon>Bacteria</taxon>
        <taxon>Pseudomonadati</taxon>
        <taxon>Bacteroidota</taxon>
        <taxon>Cytophagia</taxon>
        <taxon>Cytophagales</taxon>
        <taxon>Cyclobacteriaceae</taxon>
        <taxon>Negadavirga</taxon>
    </lineage>
</organism>
<protein>
    <recommendedName>
        <fullName evidence="12">DNA 3'-5' helicase</fullName>
        <ecNumber evidence="12">5.6.2.4</ecNumber>
    </recommendedName>
</protein>
<dbReference type="Pfam" id="PF13361">
    <property type="entry name" value="UvrD_C"/>
    <property type="match status" value="1"/>
</dbReference>
<comment type="catalytic activity">
    <reaction evidence="11">
        <text>Couples ATP hydrolysis with the unwinding of duplex DNA by translocating in the 3'-5' direction.</text>
        <dbReference type="EC" id="5.6.2.4"/>
    </reaction>
</comment>
<evidence type="ECO:0000256" key="2">
    <source>
        <dbReference type="ARBA" id="ARBA00022741"/>
    </source>
</evidence>
<feature type="binding site" evidence="14">
    <location>
        <begin position="11"/>
        <end position="18"/>
    </location>
    <ligand>
        <name>ATP</name>
        <dbReference type="ChEBI" id="CHEBI:30616"/>
    </ligand>
</feature>
<feature type="domain" description="UvrD-like helicase ATP-binding" evidence="15">
    <location>
        <begin position="1"/>
        <end position="463"/>
    </location>
</feature>
<keyword evidence="8" id="KW-0238">DNA-binding</keyword>
<evidence type="ECO:0000256" key="4">
    <source>
        <dbReference type="ARBA" id="ARBA00022801"/>
    </source>
</evidence>
<feature type="domain" description="UvrD-like helicase C-terminal" evidence="16">
    <location>
        <begin position="464"/>
        <end position="754"/>
    </location>
</feature>
<evidence type="ECO:0000256" key="9">
    <source>
        <dbReference type="ARBA" id="ARBA00023204"/>
    </source>
</evidence>
<dbReference type="EC" id="5.6.2.4" evidence="12"/>
<evidence type="ECO:0000313" key="17">
    <source>
        <dbReference type="EMBL" id="MFC4873341.1"/>
    </source>
</evidence>
<evidence type="ECO:0000256" key="14">
    <source>
        <dbReference type="PROSITE-ProRule" id="PRU00560"/>
    </source>
</evidence>
<dbReference type="Gene3D" id="3.90.320.10">
    <property type="match status" value="1"/>
</dbReference>
<dbReference type="PANTHER" id="PTHR11070:SF67">
    <property type="entry name" value="DNA 3'-5' HELICASE"/>
    <property type="match status" value="1"/>
</dbReference>
<dbReference type="PANTHER" id="PTHR11070">
    <property type="entry name" value="UVRD / RECB / PCRA DNA HELICASE FAMILY MEMBER"/>
    <property type="match status" value="1"/>
</dbReference>
<evidence type="ECO:0000259" key="15">
    <source>
        <dbReference type="PROSITE" id="PS51198"/>
    </source>
</evidence>
<dbReference type="InterPro" id="IPR027417">
    <property type="entry name" value="P-loop_NTPase"/>
</dbReference>
<dbReference type="InterPro" id="IPR000212">
    <property type="entry name" value="DNA_helicase_UvrD/REP"/>
</dbReference>
<keyword evidence="3" id="KW-0227">DNA damage</keyword>
<gene>
    <name evidence="17" type="ORF">ACFPFU_16690</name>
</gene>
<evidence type="ECO:0000256" key="5">
    <source>
        <dbReference type="ARBA" id="ARBA00022806"/>
    </source>
</evidence>
<evidence type="ECO:0000256" key="11">
    <source>
        <dbReference type="ARBA" id="ARBA00034617"/>
    </source>
</evidence>
<dbReference type="Gene3D" id="1.10.3170.10">
    <property type="entry name" value="Recbcd, chain B, domain 2"/>
    <property type="match status" value="1"/>
</dbReference>
<evidence type="ECO:0000313" key="18">
    <source>
        <dbReference type="Proteomes" id="UP001595818"/>
    </source>
</evidence>
<evidence type="ECO:0000256" key="3">
    <source>
        <dbReference type="ARBA" id="ARBA00022763"/>
    </source>
</evidence>
<dbReference type="Proteomes" id="UP001595818">
    <property type="component" value="Unassembled WGS sequence"/>
</dbReference>